<comment type="caution">
    <text evidence="3">The sequence shown here is derived from an EMBL/GenBank/DDBJ whole genome shotgun (WGS) entry which is preliminary data.</text>
</comment>
<evidence type="ECO:0008006" key="5">
    <source>
        <dbReference type="Google" id="ProtNLM"/>
    </source>
</evidence>
<proteinExistence type="inferred from homology"/>
<organism evidence="3 4">
    <name type="scientific">Zhongshania borealis</name>
    <dbReference type="NCBI Taxonomy" id="889488"/>
    <lineage>
        <taxon>Bacteria</taxon>
        <taxon>Pseudomonadati</taxon>
        <taxon>Pseudomonadota</taxon>
        <taxon>Gammaproteobacteria</taxon>
        <taxon>Cellvibrionales</taxon>
        <taxon>Spongiibacteraceae</taxon>
        <taxon>Zhongshania</taxon>
    </lineage>
</organism>
<dbReference type="Pfam" id="PF13279">
    <property type="entry name" value="4HBT_2"/>
    <property type="match status" value="1"/>
</dbReference>
<reference evidence="4" key="1">
    <citation type="journal article" date="2019" name="Int. J. Syst. Evol. Microbiol.">
        <title>The Global Catalogue of Microorganisms (GCM) 10K type strain sequencing project: providing services to taxonomists for standard genome sequencing and annotation.</title>
        <authorList>
            <consortium name="The Broad Institute Genomics Platform"/>
            <consortium name="The Broad Institute Genome Sequencing Center for Infectious Disease"/>
            <person name="Wu L."/>
            <person name="Ma J."/>
        </authorList>
    </citation>
    <scope>NUCLEOTIDE SEQUENCE [LARGE SCALE GENOMIC DNA]</scope>
    <source>
        <strain evidence="4">JCM 17304</strain>
    </source>
</reference>
<keyword evidence="4" id="KW-1185">Reference proteome</keyword>
<dbReference type="PANTHER" id="PTHR31793:SF27">
    <property type="entry name" value="NOVEL THIOESTERASE SUPERFAMILY DOMAIN AND SAPOSIN A-TYPE DOMAIN CONTAINING PROTEIN (0610012H03RIK)"/>
    <property type="match status" value="1"/>
</dbReference>
<dbReference type="Gene3D" id="3.10.129.10">
    <property type="entry name" value="Hotdog Thioesterase"/>
    <property type="match status" value="1"/>
</dbReference>
<dbReference type="InterPro" id="IPR050563">
    <property type="entry name" value="4-hydroxybenzoyl-CoA_TE"/>
</dbReference>
<gene>
    <name evidence="3" type="ORF">GCM10022414_01300</name>
</gene>
<dbReference type="PANTHER" id="PTHR31793">
    <property type="entry name" value="4-HYDROXYBENZOYL-COA THIOESTERASE FAMILY MEMBER"/>
    <property type="match status" value="1"/>
</dbReference>
<protein>
    <recommendedName>
        <fullName evidence="5">Acyl-CoA thioesterase</fullName>
    </recommendedName>
</protein>
<dbReference type="CDD" id="cd00586">
    <property type="entry name" value="4HBT"/>
    <property type="match status" value="1"/>
</dbReference>
<evidence type="ECO:0000313" key="3">
    <source>
        <dbReference type="EMBL" id="GAA4082488.1"/>
    </source>
</evidence>
<accession>A0ABP7W6R7</accession>
<dbReference type="EMBL" id="BAABDM010000001">
    <property type="protein sequence ID" value="GAA4082488.1"/>
    <property type="molecule type" value="Genomic_DNA"/>
</dbReference>
<sequence>MANKPDPQLLEATNYPYILRLDTQFSDMDAYAHLNNLAIARFYESARARLILQITGRDDFYKPETPDKILLIETRLRYLAEGQYPAPVDVATGIGHIGNSSLQMHQALFQDGICIGLCDVVMVYALDGKPCHIPTVLREQFKQQRLAHFSENVPS</sequence>
<dbReference type="Proteomes" id="UP001500392">
    <property type="component" value="Unassembled WGS sequence"/>
</dbReference>
<evidence type="ECO:0000256" key="2">
    <source>
        <dbReference type="ARBA" id="ARBA00022801"/>
    </source>
</evidence>
<comment type="similarity">
    <text evidence="1">Belongs to the 4-hydroxybenzoyl-CoA thioesterase family.</text>
</comment>
<name>A0ABP7W6R7_9GAMM</name>
<evidence type="ECO:0000256" key="1">
    <source>
        <dbReference type="ARBA" id="ARBA00005953"/>
    </source>
</evidence>
<dbReference type="InterPro" id="IPR029069">
    <property type="entry name" value="HotDog_dom_sf"/>
</dbReference>
<keyword evidence="2" id="KW-0378">Hydrolase</keyword>
<evidence type="ECO:0000313" key="4">
    <source>
        <dbReference type="Proteomes" id="UP001500392"/>
    </source>
</evidence>
<dbReference type="SUPFAM" id="SSF54637">
    <property type="entry name" value="Thioesterase/thiol ester dehydrase-isomerase"/>
    <property type="match status" value="1"/>
</dbReference>
<dbReference type="RefSeq" id="WP_344931769.1">
    <property type="nucleotide sequence ID" value="NZ_BAABDM010000001.1"/>
</dbReference>